<dbReference type="EMBL" id="FNFP01000010">
    <property type="protein sequence ID" value="SDL20362.1"/>
    <property type="molecule type" value="Genomic_DNA"/>
</dbReference>
<evidence type="ECO:0000313" key="2">
    <source>
        <dbReference type="Proteomes" id="UP000198718"/>
    </source>
</evidence>
<organism evidence="1 2">
    <name type="scientific">Natronincola ferrireducens</name>
    <dbReference type="NCBI Taxonomy" id="393762"/>
    <lineage>
        <taxon>Bacteria</taxon>
        <taxon>Bacillati</taxon>
        <taxon>Bacillota</taxon>
        <taxon>Clostridia</taxon>
        <taxon>Peptostreptococcales</taxon>
        <taxon>Natronincolaceae</taxon>
        <taxon>Natronincola</taxon>
    </lineage>
</organism>
<reference evidence="1 2" key="1">
    <citation type="submission" date="2016-10" db="EMBL/GenBank/DDBJ databases">
        <authorList>
            <person name="de Groot N.N."/>
        </authorList>
    </citation>
    <scope>NUCLEOTIDE SEQUENCE [LARGE SCALE GENOMIC DNA]</scope>
    <source>
        <strain evidence="1 2">DSM 18346</strain>
    </source>
</reference>
<gene>
    <name evidence="1" type="ORF">SAMN05660472_02802</name>
</gene>
<accession>A0A1G9I5I5</accession>
<evidence type="ECO:0000313" key="1">
    <source>
        <dbReference type="EMBL" id="SDL20362.1"/>
    </source>
</evidence>
<proteinExistence type="predicted"/>
<dbReference type="OrthoDB" id="5654at2"/>
<dbReference type="Pfam" id="PF05135">
    <property type="entry name" value="Phage_connect_1"/>
    <property type="match status" value="1"/>
</dbReference>
<sequence>MIVSLQEIKEHLKIEYNEEDSYLQILILAAEKFIQNATGKTFKSNQLAKVICMIIVADLFENKGMTVDKIGESTRGIVGMMLTQLNYHDKDSEDEAGEAS</sequence>
<dbReference type="CDD" id="cd08054">
    <property type="entry name" value="gp6"/>
    <property type="match status" value="1"/>
</dbReference>
<dbReference type="Gene3D" id="1.10.3230.30">
    <property type="entry name" value="Phage gp6-like head-tail connector protein"/>
    <property type="match status" value="1"/>
</dbReference>
<dbReference type="InterPro" id="IPR006450">
    <property type="entry name" value="Phage_HK97_gp6-like"/>
</dbReference>
<dbReference type="NCBIfam" id="TIGR01560">
    <property type="entry name" value="put_DNA_pack"/>
    <property type="match status" value="1"/>
</dbReference>
<dbReference type="RefSeq" id="WP_090554725.1">
    <property type="nucleotide sequence ID" value="NZ_FNFP01000010.1"/>
</dbReference>
<protein>
    <submittedName>
        <fullName evidence="1">Uncharacterized phage protein (Possible DNA packaging)</fullName>
    </submittedName>
</protein>
<dbReference type="Proteomes" id="UP000198718">
    <property type="component" value="Unassembled WGS sequence"/>
</dbReference>
<dbReference type="InterPro" id="IPR021146">
    <property type="entry name" value="Phage_gp6-like_head-tail"/>
</dbReference>
<name>A0A1G9I5I5_9FIRM</name>
<dbReference type="STRING" id="393762.SAMN05660472_02802"/>
<keyword evidence="2" id="KW-1185">Reference proteome</keyword>
<dbReference type="AlphaFoldDB" id="A0A1G9I5I5"/>